<evidence type="ECO:0000313" key="5">
    <source>
        <dbReference type="EMBL" id="QJI05226.1"/>
    </source>
</evidence>
<evidence type="ECO:0000313" key="4">
    <source>
        <dbReference type="EMBL" id="QJH93920.1"/>
    </source>
</evidence>
<proteinExistence type="predicted"/>
<dbReference type="GO" id="GO:0016887">
    <property type="term" value="F:ATP hydrolysis activity"/>
    <property type="evidence" value="ECO:0007669"/>
    <property type="project" value="InterPro"/>
</dbReference>
<dbReference type="EMBL" id="MT145196">
    <property type="protein sequence ID" value="QJI05226.1"/>
    <property type="molecule type" value="Genomic_DNA"/>
</dbReference>
<evidence type="ECO:0000313" key="3">
    <source>
        <dbReference type="EMBL" id="QJA66099.1"/>
    </source>
</evidence>
<dbReference type="GO" id="GO:0006302">
    <property type="term" value="P:double-strand break repair"/>
    <property type="evidence" value="ECO:0007669"/>
    <property type="project" value="InterPro"/>
</dbReference>
<feature type="domain" description="Rad50/SbcC-type AAA" evidence="1">
    <location>
        <begin position="5"/>
        <end position="67"/>
    </location>
</feature>
<dbReference type="PANTHER" id="PTHR32114">
    <property type="entry name" value="ABC TRANSPORTER ABCH.3"/>
    <property type="match status" value="1"/>
</dbReference>
<dbReference type="EMBL" id="MT141549">
    <property type="protein sequence ID" value="QJA66099.1"/>
    <property type="molecule type" value="Genomic_DNA"/>
</dbReference>
<dbReference type="InterPro" id="IPR027417">
    <property type="entry name" value="P-loop_NTPase"/>
</dbReference>
<dbReference type="AlphaFoldDB" id="A0A6H1ZCQ8"/>
<dbReference type="PANTHER" id="PTHR32114:SF2">
    <property type="entry name" value="ABC TRANSPORTER ABCH.3"/>
    <property type="match status" value="1"/>
</dbReference>
<dbReference type="Gene3D" id="3.40.50.300">
    <property type="entry name" value="P-loop containing nucleotide triphosphate hydrolases"/>
    <property type="match status" value="1"/>
</dbReference>
<name>A0A6H1ZCQ8_9ZZZZ</name>
<dbReference type="EMBL" id="MT144593">
    <property type="protein sequence ID" value="QJH93920.1"/>
    <property type="molecule type" value="Genomic_DNA"/>
</dbReference>
<sequence>MKINSLEMKNFGIYADARVEFVTPITIIVGSNGAGKTMVVDGIRAAIEGTARGLLRGDAKELSTFGSNSWKTTIRLAGHPFEIARTPTTLRKVEEQQKPTLTQAELEAILGAPLSVVGAVFDASACLRLSPEKRRELLFPLANLTLTADDLRARGLTNEKSILAALSGDWAKAKRICEEERAGVGRAMKEVSFPKPEAPTVRFRGVDRLASEFDEDAVRSMRSALEGLRDGIAQRNRAIGAAEEKARAPARAAELDEELVKLRDQFGGRDLDDIQKKIGQVRERHETAMAELDAMVSARMEEDAEWKAVKKIVEQTEGELAVAKAAEKPVGSHSCPICGLEHESAPKKQATGAIRRRLDVAKKAFEEAKGPLEEAKGLEEEKRGAVQHLRAQIQRGEVIEAETKRLLAEIASVESRLTKLREVESDDSLEALRSELAVEEATLSAGEAVVKTVVDHVRAMEDWKRVQARSDGLKAEHEEADRQVRLCGPDGIPNDLLSPLLDRVRARFEAWRPVLDEVGMPVELTPSLEVLAGNVPVGWDGARWTGLPSESQMWRISAALTDSVAQISGLRFMVLDEAAVLDPQGRATLLRTLVSLAGDYDQILACVTLNEVMPSQAPNGCGARILLAQGGSVLPI</sequence>
<protein>
    <submittedName>
        <fullName evidence="2">Putative ATPase domain containing protein</fullName>
    </submittedName>
</protein>
<gene>
    <name evidence="5" type="ORF">MM415A00138_0039</name>
    <name evidence="3" type="ORF">MM415B00361_0019</name>
    <name evidence="2" type="ORF">TM448A00273_0022</name>
    <name evidence="4" type="ORF">TM448B00155_0036</name>
</gene>
<dbReference type="InterPro" id="IPR038729">
    <property type="entry name" value="Rad50/SbcC_AAA"/>
</dbReference>
<dbReference type="SUPFAM" id="SSF52540">
    <property type="entry name" value="P-loop containing nucleoside triphosphate hydrolases"/>
    <property type="match status" value="1"/>
</dbReference>
<accession>A0A6H1ZCQ8</accession>
<reference evidence="2" key="1">
    <citation type="submission" date="2020-03" db="EMBL/GenBank/DDBJ databases">
        <title>The deep terrestrial virosphere.</title>
        <authorList>
            <person name="Holmfeldt K."/>
            <person name="Nilsson E."/>
            <person name="Simone D."/>
            <person name="Lopez-Fernandez M."/>
            <person name="Wu X."/>
            <person name="de Brujin I."/>
            <person name="Lundin D."/>
            <person name="Andersson A."/>
            <person name="Bertilsson S."/>
            <person name="Dopson M."/>
        </authorList>
    </citation>
    <scope>NUCLEOTIDE SEQUENCE</scope>
    <source>
        <strain evidence="5">MM415A00138</strain>
        <strain evidence="3">MM415B00361</strain>
        <strain evidence="2">TM448A00273</strain>
        <strain evidence="4">TM448B00155</strain>
    </source>
</reference>
<dbReference type="Pfam" id="PF13476">
    <property type="entry name" value="AAA_23"/>
    <property type="match status" value="1"/>
</dbReference>
<dbReference type="EMBL" id="MT143995">
    <property type="protein sequence ID" value="QJA45696.1"/>
    <property type="molecule type" value="Genomic_DNA"/>
</dbReference>
<evidence type="ECO:0000313" key="2">
    <source>
        <dbReference type="EMBL" id="QJA45696.1"/>
    </source>
</evidence>
<organism evidence="2">
    <name type="scientific">viral metagenome</name>
    <dbReference type="NCBI Taxonomy" id="1070528"/>
    <lineage>
        <taxon>unclassified sequences</taxon>
        <taxon>metagenomes</taxon>
        <taxon>organismal metagenomes</taxon>
    </lineage>
</organism>
<evidence type="ECO:0000259" key="1">
    <source>
        <dbReference type="Pfam" id="PF13476"/>
    </source>
</evidence>